<keyword evidence="1" id="KW-0812">Transmembrane</keyword>
<name>A0A4Z1GBN8_9HELO</name>
<sequence length="569" mass="63119">MDSSSTDSSSVITDSSLATLKLRFKSSKQFWRLFRRGFIRWLITFVLISLLYVTIRVVSKDQDMAEGEKQFFNAVSLYLVLMIGMSLTFGFEAMAIDLRWWILSRKERSLRDIDIILHADSLTTVSSLLGRKVWYKIRHFTWDWDLGTMIMSCLLWILLNIGAQVAIASVGLTYSVDTAEKMAHMSRGIVSYPNMTQFFPVKLPNGRASINNLGAQQYTANSFGMMALNFWSTTQPIPEPATIYKSGLTADLFGVNKRSWVFVFMDTSSDGLTSAYSDRAIESTSSCESYPVLEGGNGNFTNLNISKKENSEAFKVKLPIAAGPDQTTFFTNPFSTCGEGCSIVEALEASANEPWYYKCNITVGPVINAQNANQSVSLPLRHMSSAAIALQGYAANPELDDTQYRIYVSQSTYGYPRNGSAEDFGYQISYFAIGAIAAAANSNNPSIYAIGDRPVIGTQLKITQHALLLGLLIGLVSVQAVCFITTAFVANRVVVKDESIFSTASILRPVMNSLGDHGNVAEGEQICEVLSHLMLRYTAVQDEKDRSVWRVGLSNAERLKRFPDLKMYD</sequence>
<feature type="transmembrane region" description="Helical" evidence="1">
    <location>
        <begin position="75"/>
        <end position="94"/>
    </location>
</feature>
<organism evidence="2 3">
    <name type="scientific">Botrytis hyacinthi</name>
    <dbReference type="NCBI Taxonomy" id="278943"/>
    <lineage>
        <taxon>Eukaryota</taxon>
        <taxon>Fungi</taxon>
        <taxon>Dikarya</taxon>
        <taxon>Ascomycota</taxon>
        <taxon>Pezizomycotina</taxon>
        <taxon>Leotiomycetes</taxon>
        <taxon>Helotiales</taxon>
        <taxon>Sclerotiniaceae</taxon>
        <taxon>Botrytis</taxon>
    </lineage>
</organism>
<reference evidence="2 3" key="1">
    <citation type="submission" date="2017-12" db="EMBL/GenBank/DDBJ databases">
        <title>Comparative genomics of Botrytis spp.</title>
        <authorList>
            <person name="Valero-Jimenez C.A."/>
            <person name="Tapia P."/>
            <person name="Veloso J."/>
            <person name="Silva-Moreno E."/>
            <person name="Staats M."/>
            <person name="Valdes J.H."/>
            <person name="Van Kan J.A.L."/>
        </authorList>
    </citation>
    <scope>NUCLEOTIDE SEQUENCE [LARGE SCALE GENOMIC DNA]</scope>
    <source>
        <strain evidence="2 3">Bh0001</strain>
    </source>
</reference>
<evidence type="ECO:0000313" key="2">
    <source>
        <dbReference type="EMBL" id="TGO31553.1"/>
    </source>
</evidence>
<keyword evidence="3" id="KW-1185">Reference proteome</keyword>
<keyword evidence="1" id="KW-1133">Transmembrane helix</keyword>
<proteinExistence type="predicted"/>
<protein>
    <submittedName>
        <fullName evidence="2">Uncharacterized protein</fullName>
    </submittedName>
</protein>
<keyword evidence="1" id="KW-0472">Membrane</keyword>
<feature type="transmembrane region" description="Helical" evidence="1">
    <location>
        <begin position="154"/>
        <end position="176"/>
    </location>
</feature>
<evidence type="ECO:0000256" key="1">
    <source>
        <dbReference type="SAM" id="Phobius"/>
    </source>
</evidence>
<feature type="transmembrane region" description="Helical" evidence="1">
    <location>
        <begin position="466"/>
        <end position="490"/>
    </location>
</feature>
<feature type="transmembrane region" description="Helical" evidence="1">
    <location>
        <begin position="38"/>
        <end position="55"/>
    </location>
</feature>
<dbReference type="AlphaFoldDB" id="A0A4Z1GBN8"/>
<gene>
    <name evidence="2" type="ORF">BHYA_0536g00010</name>
</gene>
<comment type="caution">
    <text evidence="2">The sequence shown here is derived from an EMBL/GenBank/DDBJ whole genome shotgun (WGS) entry which is preliminary data.</text>
</comment>
<dbReference type="EMBL" id="PQXK01000531">
    <property type="protein sequence ID" value="TGO31553.1"/>
    <property type="molecule type" value="Genomic_DNA"/>
</dbReference>
<accession>A0A4Z1GBN8</accession>
<dbReference type="Proteomes" id="UP000297814">
    <property type="component" value="Unassembled WGS sequence"/>
</dbReference>
<evidence type="ECO:0000313" key="3">
    <source>
        <dbReference type="Proteomes" id="UP000297814"/>
    </source>
</evidence>